<evidence type="ECO:0000313" key="3">
    <source>
        <dbReference type="Proteomes" id="UP001432062"/>
    </source>
</evidence>
<dbReference type="PANTHER" id="PTHR36195:SF4">
    <property type="entry name" value="DOMAIN PROTEIN, PUTATIVE (AFU_ORTHOLOGUE AFUA_5G01990)-RELATED"/>
    <property type="match status" value="1"/>
</dbReference>
<keyword evidence="3" id="KW-1185">Reference proteome</keyword>
<dbReference type="Proteomes" id="UP001432062">
    <property type="component" value="Chromosome"/>
</dbReference>
<dbReference type="CDD" id="cd08152">
    <property type="entry name" value="y4iL_like"/>
    <property type="match status" value="1"/>
</dbReference>
<dbReference type="RefSeq" id="WP_327097760.1">
    <property type="nucleotide sequence ID" value="NZ_CP109149.1"/>
</dbReference>
<reference evidence="2" key="1">
    <citation type="submission" date="2022-10" db="EMBL/GenBank/DDBJ databases">
        <title>The complete genomes of actinobacterial strains from the NBC collection.</title>
        <authorList>
            <person name="Joergensen T.S."/>
            <person name="Alvarez Arevalo M."/>
            <person name="Sterndorff E.B."/>
            <person name="Faurdal D."/>
            <person name="Vuksanovic O."/>
            <person name="Mourched A.-S."/>
            <person name="Charusanti P."/>
            <person name="Shaw S."/>
            <person name="Blin K."/>
            <person name="Weber T."/>
        </authorList>
    </citation>
    <scope>NUCLEOTIDE SEQUENCE</scope>
    <source>
        <strain evidence="2">NBC_01482</strain>
    </source>
</reference>
<evidence type="ECO:0000256" key="1">
    <source>
        <dbReference type="SAM" id="MobiDB-lite"/>
    </source>
</evidence>
<feature type="region of interest" description="Disordered" evidence="1">
    <location>
        <begin position="355"/>
        <end position="374"/>
    </location>
</feature>
<organism evidence="2 3">
    <name type="scientific">Nocardia vinacea</name>
    <dbReference type="NCBI Taxonomy" id="96468"/>
    <lineage>
        <taxon>Bacteria</taxon>
        <taxon>Bacillati</taxon>
        <taxon>Actinomycetota</taxon>
        <taxon>Actinomycetes</taxon>
        <taxon>Mycobacteriales</taxon>
        <taxon>Nocardiaceae</taxon>
        <taxon>Nocardia</taxon>
    </lineage>
</organism>
<dbReference type="Gene3D" id="2.40.180.10">
    <property type="entry name" value="Catalase core domain"/>
    <property type="match status" value="2"/>
</dbReference>
<name>A0ABZ1YQ12_9NOCA</name>
<sequence length="374" mass="41797">MTDLTAPRTTTRSYLRYRDDLERPRPDEDRDIDKIIAVLRSNNERAYRKHKHGLRDAHAKSHGILRGELTVHPGLPPELAQGLFATPASYPVVARLSSTSGVIRSDQLRGVRGLGIKVLGVDGPRALPGDEATTQDFIMVTHREFLFADAHAYYTKGMPTAWVLARLPDPVLRAGSTVLSALDAHVLRRIGRPLPPNLGVFVRPNAHILGETFYSSAPLRYGDYIAKILYTPVSPEVSALTGQPVGHDAGINAHQDMVVDFFACHSAEYELRVQLCTDLDTMPIEDATVDWPEAESPHRTVATIRFDRQDPFTPQRRAFGDDVLSFNSWRGLDVHRPLGSINRLKQRVYEASSNYRHNVNNAPRLEPTPDQLPQ</sequence>
<dbReference type="PANTHER" id="PTHR36195">
    <property type="entry name" value="DOMAIN PROTEIN, PUTATIVE (AFU_ORTHOLOGUE AFUA_5G01990)-RELATED-RELATED"/>
    <property type="match status" value="1"/>
</dbReference>
<dbReference type="EMBL" id="CP109441">
    <property type="protein sequence ID" value="WUV44350.1"/>
    <property type="molecule type" value="Genomic_DNA"/>
</dbReference>
<dbReference type="InterPro" id="IPR020835">
    <property type="entry name" value="Catalase_sf"/>
</dbReference>
<accession>A0ABZ1YQ12</accession>
<proteinExistence type="predicted"/>
<protein>
    <submittedName>
        <fullName evidence="2">Catalase family protein</fullName>
    </submittedName>
</protein>
<dbReference type="SUPFAM" id="SSF56634">
    <property type="entry name" value="Heme-dependent catalase-like"/>
    <property type="match status" value="1"/>
</dbReference>
<evidence type="ECO:0000313" key="2">
    <source>
        <dbReference type="EMBL" id="WUV44350.1"/>
    </source>
</evidence>
<gene>
    <name evidence="2" type="ORF">OG563_35035</name>
</gene>